<reference evidence="5 6" key="1">
    <citation type="submission" date="2019-07" db="EMBL/GenBank/DDBJ databases">
        <title>Full genome sequence of Humibacter sp. WJ7-1.</title>
        <authorList>
            <person name="Im W.-T."/>
        </authorList>
    </citation>
    <scope>NUCLEOTIDE SEQUENCE [LARGE SCALE GENOMIC DNA]</scope>
    <source>
        <strain evidence="5 6">WJ7-1</strain>
    </source>
</reference>
<dbReference type="InterPro" id="IPR028082">
    <property type="entry name" value="Peripla_BP_I"/>
</dbReference>
<protein>
    <submittedName>
        <fullName evidence="5">Sugar ABC transporter substrate-binding protein</fullName>
    </submittedName>
</protein>
<dbReference type="PANTHER" id="PTHR30036">
    <property type="entry name" value="D-XYLOSE-BINDING PERIPLASMIC PROTEIN"/>
    <property type="match status" value="1"/>
</dbReference>
<dbReference type="EMBL" id="CP042305">
    <property type="protein sequence ID" value="QDZ15639.1"/>
    <property type="molecule type" value="Genomic_DNA"/>
</dbReference>
<feature type="signal peptide" evidence="3">
    <location>
        <begin position="1"/>
        <end position="25"/>
    </location>
</feature>
<dbReference type="RefSeq" id="WP_146321673.1">
    <property type="nucleotide sequence ID" value="NZ_CP042305.1"/>
</dbReference>
<dbReference type="GO" id="GO:0030288">
    <property type="term" value="C:outer membrane-bounded periplasmic space"/>
    <property type="evidence" value="ECO:0007669"/>
    <property type="project" value="TreeGrafter"/>
</dbReference>
<dbReference type="PANTHER" id="PTHR30036:SF1">
    <property type="entry name" value="D-XYLOSE-BINDING PERIPLASMIC PROTEIN"/>
    <property type="match status" value="1"/>
</dbReference>
<keyword evidence="6" id="KW-1185">Reference proteome</keyword>
<evidence type="ECO:0000313" key="5">
    <source>
        <dbReference type="EMBL" id="QDZ15639.1"/>
    </source>
</evidence>
<dbReference type="Pfam" id="PF13407">
    <property type="entry name" value="Peripla_BP_4"/>
    <property type="match status" value="1"/>
</dbReference>
<comment type="subcellular location">
    <subcellularLocation>
        <location evidence="1">Cell envelope</location>
    </subcellularLocation>
</comment>
<dbReference type="SUPFAM" id="SSF53822">
    <property type="entry name" value="Periplasmic binding protein-like I"/>
    <property type="match status" value="1"/>
</dbReference>
<feature type="domain" description="Periplasmic binding protein" evidence="4">
    <location>
        <begin position="43"/>
        <end position="304"/>
    </location>
</feature>
<proteinExistence type="predicted"/>
<evidence type="ECO:0000256" key="3">
    <source>
        <dbReference type="SAM" id="SignalP"/>
    </source>
</evidence>
<dbReference type="KEGG" id="huw:FPZ11_13520"/>
<feature type="chain" id="PRO_5023127142" evidence="3">
    <location>
        <begin position="26"/>
        <end position="365"/>
    </location>
</feature>
<dbReference type="GO" id="GO:0030246">
    <property type="term" value="F:carbohydrate binding"/>
    <property type="evidence" value="ECO:0007669"/>
    <property type="project" value="TreeGrafter"/>
</dbReference>
<name>A0A5B8M693_9MICO</name>
<dbReference type="AlphaFoldDB" id="A0A5B8M693"/>
<accession>A0A5B8M693</accession>
<dbReference type="PROSITE" id="PS51257">
    <property type="entry name" value="PROKAR_LIPOPROTEIN"/>
    <property type="match status" value="1"/>
</dbReference>
<dbReference type="OrthoDB" id="9773673at2"/>
<evidence type="ECO:0000256" key="1">
    <source>
        <dbReference type="ARBA" id="ARBA00004196"/>
    </source>
</evidence>
<keyword evidence="2 3" id="KW-0732">Signal</keyword>
<dbReference type="InterPro" id="IPR050555">
    <property type="entry name" value="Bact_Solute-Bind_Prot2"/>
</dbReference>
<evidence type="ECO:0000259" key="4">
    <source>
        <dbReference type="Pfam" id="PF13407"/>
    </source>
</evidence>
<dbReference type="Proteomes" id="UP000320216">
    <property type="component" value="Chromosome"/>
</dbReference>
<gene>
    <name evidence="5" type="ORF">FPZ11_13520</name>
</gene>
<evidence type="ECO:0000313" key="6">
    <source>
        <dbReference type="Proteomes" id="UP000320216"/>
    </source>
</evidence>
<dbReference type="Gene3D" id="3.40.50.2300">
    <property type="match status" value="2"/>
</dbReference>
<sequence>MKAKRAGSLLAVVVCALTLVGCSNAVSPGDTTHAAVDPAHATIGLLLPDSTNTRYESADRPAFEARIHAKCPGCTVAYQNASADAARQQQQAESMLAQGVAVLVLDAVDGQSAASIVNEATSKGVPVIAYDRIINSPDLSFFVSADNSEVGVLQAQALVDRLRELHAPAGSGILMVNGSPTDNNARLYKQGAHSVIDKSGYKVLAEYDTPDWAGSEAQSWVAGQITQFGSKIAGVYAANDGLAQGAIEALQAGGIQPVPPTTGQDAEIAAVQRILAGTQYMTVYKPIRKQAAIAADAALTIVDGGTPTGTSVTKAGGKSVPTVTLTPVSVTLKNVKRVVIDSGFHTVAQICTPAYASYCKEYGIT</sequence>
<organism evidence="5 6">
    <name type="scientific">Humibacter ginsenosidimutans</name>
    <dbReference type="NCBI Taxonomy" id="2599293"/>
    <lineage>
        <taxon>Bacteria</taxon>
        <taxon>Bacillati</taxon>
        <taxon>Actinomycetota</taxon>
        <taxon>Actinomycetes</taxon>
        <taxon>Micrococcales</taxon>
        <taxon>Microbacteriaceae</taxon>
        <taxon>Humibacter</taxon>
    </lineage>
</organism>
<dbReference type="InterPro" id="IPR025997">
    <property type="entry name" value="SBP_2_dom"/>
</dbReference>
<evidence type="ECO:0000256" key="2">
    <source>
        <dbReference type="ARBA" id="ARBA00022729"/>
    </source>
</evidence>